<sequence length="1185" mass="130853">MNFFSLCLRFLAAAGARPSSTSSSGNGGNGGSGSNGVPFVSLEIRPRGSELVLARKGLTLTCSGAGPNAEIQWIRNGESAPPCGPARCKILENGSLRLFKRKNSIVQKRKGREENITLSSSSSSSSKSNSIIGNSLKSSHIREERNEYRCIARTSYGASLRSAPTNILYAELSHAFRESPEDSTVLEGQVSRLSCSIDSVPSPANITWIHNGETISDSDTKYFILPGVLYINATKLPHAGSYRCLADNAFINATKKSKEAKLTVIPRHENEKKLHSSFSLFPQASHSYSLRHGSNLRLACAASGYPTPMTSWSFIPQTDDFVTVRREVPLNTSFGLTILDLRNLNASDTGTYLCSMKDTARKTIETQNVTLQVLIPPTLIKKPTNQVCPNGRTARFECQAQGFPTPRIYWLSNSTDIPIGGRRSRYDKESNKVELAISATVPSDSGMYQCVAVNAAGEVWAAGRLQVNSSRHSPAAPTSLKCEARSPVRMFVSWEPPKFLPFTNITAYTVHYKPVDGGKEEVSPPEPGNSTSVEVTKLLEPFTNYTFYVRLWNNHGASDQSSIITCTTHESVPKTAPKISVSVISSSKLNITWKPLEKKEAQGIVTEYKLEWRLFQHPSFWVRNLPANVESYILSDLTPGERYDVRVLARTKQGWPTVSESQLGWSSVTMPSSNDFTQAEISIFNSTALKVKWDVKTNSIIQFTSWKLFCKTQDETTVISVNLTKNSTEYVFTNLEPDLSYSIELCALNLLEKVHCITKRADLKKIFTSDAPTALEAIPLSSSSISLTWLSGKLNETNSFEVCYRPVLEMNDSSVCGIVNTTKIIITNLKPFMLYQFKVRTLYNETYGSPYSELIECYTKEDIPGRVQDIEWFLINSTKVMVAWKEPNNINGVIQSYYVAYSTDKHGPKSTWNNITVFGNRTSTNLPDLIPGKRYFVIVQAATKAGFGSPSEPIIIVTEGNSIETSSSLDEHESLPKVGDDRKLGVILGIVISTCCIALCLCSMYCRRKYESLRSLRESAQPFKSRVIVRNGNGCCIDRSSTSVNPPMPTTNELELAVLCPYTPTSDNQSCDAKGIHANGVLESGAKEPLLTHWGMNGIKKDVHITENPEYKTRECDTFESSMKQLHQDMSDMNSTQLTTINCDLSVSNESLNNNLGCCTVADQGNELMSQKSVPPIVPILEPNG</sequence>
<accession>A0ACC2NVI7</accession>
<organism evidence="1 2">
    <name type="scientific">Eretmocerus hayati</name>
    <dbReference type="NCBI Taxonomy" id="131215"/>
    <lineage>
        <taxon>Eukaryota</taxon>
        <taxon>Metazoa</taxon>
        <taxon>Ecdysozoa</taxon>
        <taxon>Arthropoda</taxon>
        <taxon>Hexapoda</taxon>
        <taxon>Insecta</taxon>
        <taxon>Pterygota</taxon>
        <taxon>Neoptera</taxon>
        <taxon>Endopterygota</taxon>
        <taxon>Hymenoptera</taxon>
        <taxon>Apocrita</taxon>
        <taxon>Proctotrupomorpha</taxon>
        <taxon>Chalcidoidea</taxon>
        <taxon>Aphelinidae</taxon>
        <taxon>Aphelininae</taxon>
        <taxon>Eretmocerus</taxon>
    </lineage>
</organism>
<dbReference type="EMBL" id="CM056742">
    <property type="protein sequence ID" value="KAJ8675157.1"/>
    <property type="molecule type" value="Genomic_DNA"/>
</dbReference>
<dbReference type="Proteomes" id="UP001239111">
    <property type="component" value="Chromosome 2"/>
</dbReference>
<reference evidence="1" key="1">
    <citation type="submission" date="2023-04" db="EMBL/GenBank/DDBJ databases">
        <title>A chromosome-level genome assembly of the parasitoid wasp Eretmocerus hayati.</title>
        <authorList>
            <person name="Zhong Y."/>
            <person name="Liu S."/>
            <person name="Liu Y."/>
        </authorList>
    </citation>
    <scope>NUCLEOTIDE SEQUENCE</scope>
    <source>
        <strain evidence="1">ZJU_SS_LIU_2023</strain>
    </source>
</reference>
<evidence type="ECO:0000313" key="1">
    <source>
        <dbReference type="EMBL" id="KAJ8675157.1"/>
    </source>
</evidence>
<keyword evidence="2" id="KW-1185">Reference proteome</keyword>
<evidence type="ECO:0000313" key="2">
    <source>
        <dbReference type="Proteomes" id="UP001239111"/>
    </source>
</evidence>
<name>A0ACC2NVI7_9HYME</name>
<gene>
    <name evidence="1" type="ORF">QAD02_010943</name>
</gene>
<proteinExistence type="predicted"/>
<comment type="caution">
    <text evidence="1">The sequence shown here is derived from an EMBL/GenBank/DDBJ whole genome shotgun (WGS) entry which is preliminary data.</text>
</comment>
<protein>
    <submittedName>
        <fullName evidence="1">Uncharacterized protein</fullName>
    </submittedName>
</protein>